<feature type="region of interest" description="Disordered" evidence="1">
    <location>
        <begin position="1"/>
        <end position="24"/>
    </location>
</feature>
<dbReference type="EMBL" id="AP010904">
    <property type="protein sequence ID" value="BAH77980.1"/>
    <property type="molecule type" value="Genomic_DNA"/>
</dbReference>
<sequence>MANARRTRRRRIEPSRRPLASSPSLTPKDLLRRLLAGLLVVPGRAVAGYRRLEARAFGLGLGKVCRPAAATVAVGGMSPDCRGRVMLTSWLLGWAAARGVSTAVAGPVGDGCPPASPFQVLPGSSLDEAGIEAALLARYSPNGRFLIDADPRIAAAAAVRAFAPSMLVLQDALGEPRLRRDLELAILTPDDLGSGFGRVFPAGSWRRGPDVLSRAAAFIIHAGPQSLDTAMVAAERRLAGYGKPIFGMTFSLWRWRGPDGPAPAPAGQPYVSILGETDRDSLPDLIRADLGAQPRMAFFVHDRHRFTCQDFEHLRADAVRLRTAVAVTSPRFDLKLRQGGSQLSGLSVWTYDPEVVFGPRLLTDQPFLAWWETRLAEVLTERLGV</sequence>
<protein>
    <submittedName>
        <fullName evidence="2">Uncharacterized protein</fullName>
    </submittedName>
</protein>
<dbReference type="RefSeq" id="WP_015863095.1">
    <property type="nucleotide sequence ID" value="NC_012796.1"/>
</dbReference>
<dbReference type="Pfam" id="PF02606">
    <property type="entry name" value="LpxK"/>
    <property type="match status" value="1"/>
</dbReference>
<dbReference type="GO" id="GO:0009029">
    <property type="term" value="F:lipid-A 4'-kinase activity"/>
    <property type="evidence" value="ECO:0007669"/>
    <property type="project" value="InterPro"/>
</dbReference>
<dbReference type="KEGG" id="dma:DMR_44890"/>
<dbReference type="GO" id="GO:0009245">
    <property type="term" value="P:lipid A biosynthetic process"/>
    <property type="evidence" value="ECO:0007669"/>
    <property type="project" value="InterPro"/>
</dbReference>
<dbReference type="GO" id="GO:0005524">
    <property type="term" value="F:ATP binding"/>
    <property type="evidence" value="ECO:0007669"/>
    <property type="project" value="InterPro"/>
</dbReference>
<dbReference type="HOGENOM" id="CLU_038816_6_1_7"/>
<evidence type="ECO:0000313" key="3">
    <source>
        <dbReference type="Proteomes" id="UP000009071"/>
    </source>
</evidence>
<dbReference type="Proteomes" id="UP000009071">
    <property type="component" value="Chromosome"/>
</dbReference>
<reference evidence="2 3" key="1">
    <citation type="journal article" date="2009" name="Genome Res.">
        <title>Whole genome sequence of Desulfovibrio magneticus strain RS-1 revealed common gene clusters in magnetotactic bacteria.</title>
        <authorList>
            <person name="Nakazawa H."/>
            <person name="Arakaki A."/>
            <person name="Narita-Yamada S."/>
            <person name="Yashiro I."/>
            <person name="Jinno K."/>
            <person name="Aoki N."/>
            <person name="Tsuruyama A."/>
            <person name="Okamura Y."/>
            <person name="Tanikawa S."/>
            <person name="Fujita N."/>
            <person name="Takeyama H."/>
            <person name="Matsunaga T."/>
        </authorList>
    </citation>
    <scope>NUCLEOTIDE SEQUENCE [LARGE SCALE GENOMIC DNA]</scope>
    <source>
        <strain evidence="3">ATCC 700980 / DSM 13731 / RS-1</strain>
    </source>
</reference>
<keyword evidence="3" id="KW-1185">Reference proteome</keyword>
<dbReference type="OrthoDB" id="9766423at2"/>
<feature type="compositionally biased region" description="Basic residues" evidence="1">
    <location>
        <begin position="1"/>
        <end position="11"/>
    </location>
</feature>
<organism evidence="2 3">
    <name type="scientific">Solidesulfovibrio magneticus (strain ATCC 700980 / DSM 13731 / RS-1)</name>
    <name type="common">Desulfovibrio magneticus</name>
    <dbReference type="NCBI Taxonomy" id="573370"/>
    <lineage>
        <taxon>Bacteria</taxon>
        <taxon>Pseudomonadati</taxon>
        <taxon>Thermodesulfobacteriota</taxon>
        <taxon>Desulfovibrionia</taxon>
        <taxon>Desulfovibrionales</taxon>
        <taxon>Desulfovibrionaceae</taxon>
        <taxon>Solidesulfovibrio</taxon>
    </lineage>
</organism>
<dbReference type="GO" id="GO:0016020">
    <property type="term" value="C:membrane"/>
    <property type="evidence" value="ECO:0007669"/>
    <property type="project" value="GOC"/>
</dbReference>
<evidence type="ECO:0000313" key="2">
    <source>
        <dbReference type="EMBL" id="BAH77980.1"/>
    </source>
</evidence>
<evidence type="ECO:0000256" key="1">
    <source>
        <dbReference type="SAM" id="MobiDB-lite"/>
    </source>
</evidence>
<dbReference type="AlphaFoldDB" id="C4XRR4"/>
<name>C4XRR4_SOLM1</name>
<dbReference type="InterPro" id="IPR003758">
    <property type="entry name" value="LpxK"/>
</dbReference>
<dbReference type="STRING" id="573370.DMR_44890"/>
<dbReference type="UniPathway" id="UPA00359">
    <property type="reaction ID" value="UER00482"/>
</dbReference>
<proteinExistence type="predicted"/>
<dbReference type="eggNOG" id="COG1663">
    <property type="taxonomic scope" value="Bacteria"/>
</dbReference>
<accession>C4XRR4</accession>
<gene>
    <name evidence="2" type="ordered locus">DMR_44890</name>
</gene>